<reference evidence="6" key="2">
    <citation type="submission" date="2020-11" db="EMBL/GenBank/DDBJ databases">
        <title>Whole genome sequencing of Colletotrichum sp.</title>
        <authorList>
            <person name="Li H."/>
        </authorList>
    </citation>
    <scope>NUCLEOTIDE SEQUENCE</scope>
    <source>
        <strain evidence="6">CkLH20</strain>
    </source>
</reference>
<dbReference type="OrthoDB" id="3359285at2759"/>
<reference evidence="6" key="1">
    <citation type="submission" date="2020-03" db="EMBL/GenBank/DDBJ databases">
        <authorList>
            <person name="He L."/>
        </authorList>
    </citation>
    <scope>NUCLEOTIDE SEQUENCE</scope>
    <source>
        <strain evidence="6">CkLH20</strain>
    </source>
</reference>
<evidence type="ECO:0000313" key="6">
    <source>
        <dbReference type="EMBL" id="KAF9880312.1"/>
    </source>
</evidence>
<evidence type="ECO:0000256" key="1">
    <source>
        <dbReference type="ARBA" id="ARBA00001970"/>
    </source>
</evidence>
<accession>A0A9P6IDD3</accession>
<evidence type="ECO:0000313" key="7">
    <source>
        <dbReference type="Proteomes" id="UP000781932"/>
    </source>
</evidence>
<name>A0A9P6IDD3_9PEZI</name>
<keyword evidence="7" id="KW-1185">Reference proteome</keyword>
<comment type="cofactor">
    <cofactor evidence="1">
        <name>heme b</name>
        <dbReference type="ChEBI" id="CHEBI:60344"/>
    </cofactor>
</comment>
<evidence type="ECO:0008006" key="8">
    <source>
        <dbReference type="Google" id="ProtNLM"/>
    </source>
</evidence>
<organism evidence="6 7">
    <name type="scientific">Colletotrichum karsti</name>
    <dbReference type="NCBI Taxonomy" id="1095194"/>
    <lineage>
        <taxon>Eukaryota</taxon>
        <taxon>Fungi</taxon>
        <taxon>Dikarya</taxon>
        <taxon>Ascomycota</taxon>
        <taxon>Pezizomycotina</taxon>
        <taxon>Sordariomycetes</taxon>
        <taxon>Hypocreomycetidae</taxon>
        <taxon>Glomerellales</taxon>
        <taxon>Glomerellaceae</taxon>
        <taxon>Colletotrichum</taxon>
        <taxon>Colletotrichum boninense species complex</taxon>
    </lineage>
</organism>
<keyword evidence="2" id="KW-0349">Heme</keyword>
<dbReference type="GeneID" id="62158059"/>
<protein>
    <recommendedName>
        <fullName evidence="8">Phenylacetaldoxime dehydratase</fullName>
    </recommendedName>
</protein>
<evidence type="ECO:0000256" key="3">
    <source>
        <dbReference type="ARBA" id="ARBA00022723"/>
    </source>
</evidence>
<dbReference type="GO" id="GO:0016829">
    <property type="term" value="F:lyase activity"/>
    <property type="evidence" value="ECO:0007669"/>
    <property type="project" value="UniProtKB-KW"/>
</dbReference>
<evidence type="ECO:0000256" key="4">
    <source>
        <dbReference type="ARBA" id="ARBA00023004"/>
    </source>
</evidence>
<proteinExistence type="predicted"/>
<keyword evidence="3" id="KW-0479">Metal-binding</keyword>
<dbReference type="RefSeq" id="XP_038749773.1">
    <property type="nucleotide sequence ID" value="XM_038884985.1"/>
</dbReference>
<comment type="caution">
    <text evidence="6">The sequence shown here is derived from an EMBL/GenBank/DDBJ whole genome shotgun (WGS) entry which is preliminary data.</text>
</comment>
<dbReference type="InterPro" id="IPR025702">
    <property type="entry name" value="OXD"/>
</dbReference>
<keyword evidence="5" id="KW-0456">Lyase</keyword>
<dbReference type="Proteomes" id="UP000781932">
    <property type="component" value="Unassembled WGS sequence"/>
</dbReference>
<dbReference type="Pfam" id="PF13816">
    <property type="entry name" value="Dehydratase_hem"/>
    <property type="match status" value="1"/>
</dbReference>
<keyword evidence="4" id="KW-0408">Iron</keyword>
<dbReference type="GO" id="GO:0046872">
    <property type="term" value="F:metal ion binding"/>
    <property type="evidence" value="ECO:0007669"/>
    <property type="project" value="UniProtKB-KW"/>
</dbReference>
<dbReference type="EMBL" id="JAATWM020000005">
    <property type="protein sequence ID" value="KAF9880312.1"/>
    <property type="molecule type" value="Genomic_DNA"/>
</dbReference>
<gene>
    <name evidence="6" type="ORF">CkaCkLH20_02266</name>
</gene>
<evidence type="ECO:0000256" key="2">
    <source>
        <dbReference type="ARBA" id="ARBA00022617"/>
    </source>
</evidence>
<evidence type="ECO:0000256" key="5">
    <source>
        <dbReference type="ARBA" id="ARBA00023239"/>
    </source>
</evidence>
<sequence length="358" mass="40627">MACPIRTYPLRQPKNHKPPIPRWQLVLPKGVNRLFTAYIGVQPHSTKLVGSNGVDEAVNAIRTWIDGDAERPLAHERFNHLDGDDTQDTNIWVCYWDDETKGKRSLQRLGLSSIHSRLPVDDKHQIGLWTESFLTPISRLETNYSGLDYLPGLAKLPETSTAEHELSAYWGAARDRIPDSAHDLFEKDDAAQSTRPKIAPKGLGQHLVGQNYNNMVHIRSGQFWENCGPEETESYEENLEPTLRNGLAYLWENREEGGAMGLRYIGNRDDSGKTKKETCGAGFFTDLHTLEEWAKRHRSHLAIYLGAIKHAKRFGNDRKFRTWHEVSVLKAGEASFEYINCLPKTGVIRFVPLEVGQS</sequence>
<dbReference type="AlphaFoldDB" id="A0A9P6IDD3"/>